<keyword evidence="5 7" id="KW-1133">Transmembrane helix</keyword>
<evidence type="ECO:0000256" key="3">
    <source>
        <dbReference type="ARBA" id="ARBA00022475"/>
    </source>
</evidence>
<dbReference type="EMBL" id="MAYT01000027">
    <property type="protein sequence ID" value="OCA84984.1"/>
    <property type="molecule type" value="Genomic_DNA"/>
</dbReference>
<evidence type="ECO:0000256" key="7">
    <source>
        <dbReference type="SAM" id="Phobius"/>
    </source>
</evidence>
<dbReference type="AlphaFoldDB" id="A0A1B9AM48"/>
<evidence type="ECO:0000256" key="6">
    <source>
        <dbReference type="ARBA" id="ARBA00023136"/>
    </source>
</evidence>
<organism evidence="10 11">
    <name type="scientific">Pseudobacillus wudalianchiensis</name>
    <dbReference type="NCBI Taxonomy" id="1743143"/>
    <lineage>
        <taxon>Bacteria</taxon>
        <taxon>Bacillati</taxon>
        <taxon>Bacillota</taxon>
        <taxon>Bacilli</taxon>
        <taxon>Bacillales</taxon>
        <taxon>Bacillaceae</taxon>
        <taxon>Pseudobacillus</taxon>
    </lineage>
</organism>
<reference evidence="11" key="1">
    <citation type="submission" date="2016-05" db="EMBL/GenBank/DDBJ databases">
        <authorList>
            <person name="Liu B."/>
            <person name="Wang J."/>
            <person name="Zhu Y."/>
            <person name="Liu G."/>
            <person name="Chen Q."/>
            <person name="Chen Z."/>
            <person name="Lan J."/>
            <person name="Che J."/>
            <person name="Ge C."/>
            <person name="Shi H."/>
            <person name="Pan Z."/>
            <person name="Liu X."/>
        </authorList>
    </citation>
    <scope>NUCLEOTIDE SEQUENCE [LARGE SCALE GENOMIC DNA]</scope>
    <source>
        <strain evidence="11">FJAT-27215</strain>
    </source>
</reference>
<evidence type="ECO:0000259" key="8">
    <source>
        <dbReference type="Pfam" id="PF04239"/>
    </source>
</evidence>
<evidence type="ECO:0000256" key="2">
    <source>
        <dbReference type="ARBA" id="ARBA00006448"/>
    </source>
</evidence>
<evidence type="ECO:0008006" key="12">
    <source>
        <dbReference type="Google" id="ProtNLM"/>
    </source>
</evidence>
<comment type="subcellular location">
    <subcellularLocation>
        <location evidence="1">Cell membrane</location>
        <topology evidence="1">Multi-pass membrane protein</topology>
    </subcellularLocation>
</comment>
<dbReference type="Pfam" id="PF20730">
    <property type="entry name" value="YetF_N"/>
    <property type="match status" value="1"/>
</dbReference>
<evidence type="ECO:0000259" key="9">
    <source>
        <dbReference type="Pfam" id="PF20730"/>
    </source>
</evidence>
<evidence type="ECO:0000256" key="1">
    <source>
        <dbReference type="ARBA" id="ARBA00004651"/>
    </source>
</evidence>
<evidence type="ECO:0000256" key="5">
    <source>
        <dbReference type="ARBA" id="ARBA00022989"/>
    </source>
</evidence>
<comment type="similarity">
    <text evidence="2">Belongs to the UPF0702 family.</text>
</comment>
<keyword evidence="4 7" id="KW-0812">Transmembrane</keyword>
<dbReference type="RefSeq" id="WP_065410959.1">
    <property type="nucleotide sequence ID" value="NZ_MAYT01000027.1"/>
</dbReference>
<evidence type="ECO:0000313" key="10">
    <source>
        <dbReference type="EMBL" id="OCA84984.1"/>
    </source>
</evidence>
<dbReference type="Proteomes" id="UP000092578">
    <property type="component" value="Unassembled WGS sequence"/>
</dbReference>
<name>A0A1B9AM48_9BACI</name>
<dbReference type="InterPro" id="IPR023090">
    <property type="entry name" value="UPF0702_alpha/beta_dom_sf"/>
</dbReference>
<dbReference type="GO" id="GO:0005886">
    <property type="term" value="C:plasma membrane"/>
    <property type="evidence" value="ECO:0007669"/>
    <property type="project" value="UniProtKB-SubCell"/>
</dbReference>
<feature type="transmembrane region" description="Helical" evidence="7">
    <location>
        <begin position="62"/>
        <end position="81"/>
    </location>
</feature>
<comment type="caution">
    <text evidence="10">The sequence shown here is derived from an EMBL/GenBank/DDBJ whole genome shotgun (WGS) entry which is preliminary data.</text>
</comment>
<proteinExistence type="inferred from homology"/>
<dbReference type="Pfam" id="PF04239">
    <property type="entry name" value="DUF421"/>
    <property type="match status" value="1"/>
</dbReference>
<gene>
    <name evidence="10" type="ORF">A8F95_09775</name>
</gene>
<feature type="transmembrane region" description="Helical" evidence="7">
    <location>
        <begin position="7"/>
        <end position="26"/>
    </location>
</feature>
<sequence>MADYLEVALRTILAFGMLFVAARFLGKQTISKMTYFDFIASITIGAIIANLSFNVALKTHHLVIAFTEFVLIAFFIAFLSLKNRKARKFFAGDPTVVIQNGKILEKNMEKMRYTLDYLNQQLREKDVFNIDEVLFAIIETNGTLTVLKKPEFRHVIKQDLTIAVQPEKALPIELVMDGEIIHANFVQNNLKSSWLGSQLKKRGLQLSEVVYAVLAANGKVYIDTYKDHIHSPVDEEPSE</sequence>
<dbReference type="PANTHER" id="PTHR34582">
    <property type="entry name" value="UPF0702 TRANSMEMBRANE PROTEIN YCAP"/>
    <property type="match status" value="1"/>
</dbReference>
<keyword evidence="6 7" id="KW-0472">Membrane</keyword>
<keyword evidence="11" id="KW-1185">Reference proteome</keyword>
<evidence type="ECO:0000256" key="4">
    <source>
        <dbReference type="ARBA" id="ARBA00022692"/>
    </source>
</evidence>
<evidence type="ECO:0000313" key="11">
    <source>
        <dbReference type="Proteomes" id="UP000092578"/>
    </source>
</evidence>
<keyword evidence="3" id="KW-1003">Cell membrane</keyword>
<dbReference type="PANTHER" id="PTHR34582:SF7">
    <property type="entry name" value="UPF0702 TRANSMEMBRANE PROTEIN YDFS"/>
    <property type="match status" value="1"/>
</dbReference>
<feature type="transmembrane region" description="Helical" evidence="7">
    <location>
        <begin position="38"/>
        <end position="56"/>
    </location>
</feature>
<dbReference type="InterPro" id="IPR007353">
    <property type="entry name" value="DUF421"/>
</dbReference>
<dbReference type="InterPro" id="IPR048454">
    <property type="entry name" value="YetF_N"/>
</dbReference>
<feature type="domain" description="YetF C-terminal" evidence="8">
    <location>
        <begin position="82"/>
        <end position="212"/>
    </location>
</feature>
<dbReference type="Gene3D" id="3.30.240.20">
    <property type="entry name" value="bsu07140 like domains"/>
    <property type="match status" value="2"/>
</dbReference>
<protein>
    <recommendedName>
        <fullName evidence="12">DUF421 domain-containing protein</fullName>
    </recommendedName>
</protein>
<feature type="domain" description="YetF-like N-terminal transmembrane" evidence="9">
    <location>
        <begin position="4"/>
        <end position="78"/>
    </location>
</feature>
<accession>A0A1B9AM48</accession>